<dbReference type="KEGG" id="hpaz:K756_05665"/>
<organism evidence="2 3">
    <name type="scientific">Glaesserella parasuis ZJ0906</name>
    <dbReference type="NCBI Taxonomy" id="1322346"/>
    <lineage>
        <taxon>Bacteria</taxon>
        <taxon>Pseudomonadati</taxon>
        <taxon>Pseudomonadota</taxon>
        <taxon>Gammaproteobacteria</taxon>
        <taxon>Pasteurellales</taxon>
        <taxon>Pasteurellaceae</taxon>
        <taxon>Glaesserella</taxon>
    </lineage>
</organism>
<reference evidence="2 3" key="1">
    <citation type="journal article" date="2013" name="PLoS ONE">
        <title>Complete Genome Analysis of a Haemophilus parasuis Serovar 12 Strain from China.</title>
        <authorList>
            <person name="Li Y."/>
            <person name="Kwok A.H."/>
            <person name="Jiang J."/>
            <person name="Zou Y."/>
            <person name="Zheng F."/>
            <person name="Chen P."/>
            <person name="Hou C."/>
            <person name="Leung F.C."/>
            <person name="Jiang P."/>
        </authorList>
    </citation>
    <scope>NUCLEOTIDE SEQUENCE [LARGE SCALE GENOMIC DNA]</scope>
    <source>
        <strain evidence="2 3">ZJ0906</strain>
    </source>
</reference>
<accession>A0A806J3K5</accession>
<dbReference type="EMBL" id="CP005384">
    <property type="protein sequence ID" value="AGO16323.1"/>
    <property type="molecule type" value="Genomic_DNA"/>
</dbReference>
<evidence type="ECO:0000313" key="2">
    <source>
        <dbReference type="EMBL" id="AGO16323.1"/>
    </source>
</evidence>
<evidence type="ECO:0000313" key="3">
    <source>
        <dbReference type="Proteomes" id="UP000014672"/>
    </source>
</evidence>
<name>A0A806J3K5_GLAPU</name>
<dbReference type="Proteomes" id="UP000014672">
    <property type="component" value="Chromosome"/>
</dbReference>
<gene>
    <name evidence="2" type="ORF">K756_05665</name>
</gene>
<evidence type="ECO:0000256" key="1">
    <source>
        <dbReference type="SAM" id="Coils"/>
    </source>
</evidence>
<proteinExistence type="predicted"/>
<sequence length="109" mass="12109">MSNSLKLQVLLSAVDKISTPLKSVATQANKMSEALLKTKANLKSLEQQQKLIDQFRQTKMAVLESNKAIQEAKNKAQALAQQLNATAQPTQKMQKAFEKARNAVKKTRN</sequence>
<keyword evidence="1" id="KW-0175">Coiled coil</keyword>
<dbReference type="AlphaFoldDB" id="A0A806J3K5"/>
<feature type="coiled-coil region" evidence="1">
    <location>
        <begin position="28"/>
        <end position="86"/>
    </location>
</feature>
<protein>
    <submittedName>
        <fullName evidence="2">Bacteriophage P2 tail protein GPT putative tail length determinator</fullName>
    </submittedName>
</protein>